<name>A0A5C7B9P5_9FLAO</name>
<feature type="transmembrane region" description="Helical" evidence="6">
    <location>
        <begin position="209"/>
        <end position="227"/>
    </location>
</feature>
<feature type="transmembrane region" description="Helical" evidence="6">
    <location>
        <begin position="135"/>
        <end position="157"/>
    </location>
</feature>
<dbReference type="PANTHER" id="PTHR30250">
    <property type="entry name" value="PST FAMILY PREDICTED COLANIC ACID TRANSPORTER"/>
    <property type="match status" value="1"/>
</dbReference>
<gene>
    <name evidence="7" type="ORF">ES692_04320</name>
</gene>
<proteinExistence type="predicted"/>
<feature type="transmembrane region" description="Helical" evidence="6">
    <location>
        <begin position="103"/>
        <end position="123"/>
    </location>
</feature>
<sequence>MQKKMLALFLRGSSMGSKFLLIIALSKSLTTEDYGVLSMVLTTLTFLMFFLGLDFYNFSHREIIENDSLKVKFLVNQFWFHLICYVVYIPIIYIIFINDIIPLSYIIPFYLLLVLEHFGQELFRFFNLFNKPNQANLILLIRTGLWIAIMVIVEYFILERPITIEHVLYYWIAGSFLAVLYSLIYVFIIGSTDFKTINWFSIDKKWIKTGIRISLPFFFGTIAYKIIEYSDRYMIDWFLDKSAVGIYSFYANFANIINIIVSTITITLIVPNLLRAISAKEPIEIEKQISKFFKELWVTTLGVSVIVVFLIFPVLSWQDKPEFKAEIVVYFVILIANIAFNMSLFYHFLLYAYKKDNSILKPTIYASLANIVLNLIFIPKFGLIAAALSTLLSFLLILILKRKYWLDFNSKDIE</sequence>
<evidence type="ECO:0000256" key="1">
    <source>
        <dbReference type="ARBA" id="ARBA00004651"/>
    </source>
</evidence>
<dbReference type="AlphaFoldDB" id="A0A5C7B9P5"/>
<dbReference type="OrthoDB" id="8046861at2"/>
<feature type="transmembrane region" description="Helical" evidence="6">
    <location>
        <begin position="169"/>
        <end position="188"/>
    </location>
</feature>
<comment type="caution">
    <text evidence="7">The sequence shown here is derived from an EMBL/GenBank/DDBJ whole genome shotgun (WGS) entry which is preliminary data.</text>
</comment>
<evidence type="ECO:0000256" key="2">
    <source>
        <dbReference type="ARBA" id="ARBA00022475"/>
    </source>
</evidence>
<dbReference type="Pfam" id="PF01943">
    <property type="entry name" value="Polysacc_synt"/>
    <property type="match status" value="1"/>
</dbReference>
<evidence type="ECO:0000256" key="6">
    <source>
        <dbReference type="SAM" id="Phobius"/>
    </source>
</evidence>
<dbReference type="STRING" id="1123037.GCA_000425305_00090"/>
<dbReference type="EMBL" id="VOSB01000005">
    <property type="protein sequence ID" value="TXE19088.1"/>
    <property type="molecule type" value="Genomic_DNA"/>
</dbReference>
<feature type="transmembrane region" description="Helical" evidence="6">
    <location>
        <begin position="40"/>
        <end position="58"/>
    </location>
</feature>
<keyword evidence="8" id="KW-1185">Reference proteome</keyword>
<accession>A0A5C7B9P5</accession>
<dbReference type="GO" id="GO:0005886">
    <property type="term" value="C:plasma membrane"/>
    <property type="evidence" value="ECO:0007669"/>
    <property type="project" value="UniProtKB-SubCell"/>
</dbReference>
<evidence type="ECO:0000313" key="8">
    <source>
        <dbReference type="Proteomes" id="UP000321938"/>
    </source>
</evidence>
<keyword evidence="3 6" id="KW-0812">Transmembrane</keyword>
<keyword evidence="4 6" id="KW-1133">Transmembrane helix</keyword>
<dbReference type="InterPro" id="IPR002797">
    <property type="entry name" value="Polysacc_synth"/>
</dbReference>
<dbReference type="Proteomes" id="UP000321938">
    <property type="component" value="Unassembled WGS sequence"/>
</dbReference>
<protein>
    <submittedName>
        <fullName evidence="7">Oligosaccharide flippase family protein</fullName>
    </submittedName>
</protein>
<feature type="transmembrane region" description="Helical" evidence="6">
    <location>
        <begin position="327"/>
        <end position="352"/>
    </location>
</feature>
<keyword evidence="5 6" id="KW-0472">Membrane</keyword>
<feature type="transmembrane region" description="Helical" evidence="6">
    <location>
        <begin position="247"/>
        <end position="274"/>
    </location>
</feature>
<keyword evidence="2" id="KW-1003">Cell membrane</keyword>
<feature type="transmembrane region" description="Helical" evidence="6">
    <location>
        <begin position="78"/>
        <end position="97"/>
    </location>
</feature>
<comment type="subcellular location">
    <subcellularLocation>
        <location evidence="1">Cell membrane</location>
        <topology evidence="1">Multi-pass membrane protein</topology>
    </subcellularLocation>
</comment>
<organism evidence="7 8">
    <name type="scientific">Psychroserpens burtonensis</name>
    <dbReference type="NCBI Taxonomy" id="49278"/>
    <lineage>
        <taxon>Bacteria</taxon>
        <taxon>Pseudomonadati</taxon>
        <taxon>Bacteroidota</taxon>
        <taxon>Flavobacteriia</taxon>
        <taxon>Flavobacteriales</taxon>
        <taxon>Flavobacteriaceae</taxon>
        <taxon>Psychroserpens</taxon>
    </lineage>
</organism>
<feature type="transmembrane region" description="Helical" evidence="6">
    <location>
        <begin position="295"/>
        <end position="315"/>
    </location>
</feature>
<feature type="transmembrane region" description="Helical" evidence="6">
    <location>
        <begin position="383"/>
        <end position="400"/>
    </location>
</feature>
<evidence type="ECO:0000256" key="4">
    <source>
        <dbReference type="ARBA" id="ARBA00022989"/>
    </source>
</evidence>
<reference evidence="7 8" key="1">
    <citation type="submission" date="2019-08" db="EMBL/GenBank/DDBJ databases">
        <title>Genome of Psychroserpens burtonensis ACAM 167.</title>
        <authorList>
            <person name="Bowman J.P."/>
        </authorList>
    </citation>
    <scope>NUCLEOTIDE SEQUENCE [LARGE SCALE GENOMIC DNA]</scope>
    <source>
        <strain evidence="7 8">ACAM 167</strain>
    </source>
</reference>
<evidence type="ECO:0000313" key="7">
    <source>
        <dbReference type="EMBL" id="TXE19088.1"/>
    </source>
</evidence>
<dbReference type="InterPro" id="IPR050833">
    <property type="entry name" value="Poly_Biosynth_Transport"/>
</dbReference>
<evidence type="ECO:0000256" key="3">
    <source>
        <dbReference type="ARBA" id="ARBA00022692"/>
    </source>
</evidence>
<evidence type="ECO:0000256" key="5">
    <source>
        <dbReference type="ARBA" id="ARBA00023136"/>
    </source>
</evidence>
<dbReference type="PANTHER" id="PTHR30250:SF11">
    <property type="entry name" value="O-ANTIGEN TRANSPORTER-RELATED"/>
    <property type="match status" value="1"/>
</dbReference>
<feature type="transmembrane region" description="Helical" evidence="6">
    <location>
        <begin position="359"/>
        <end position="377"/>
    </location>
</feature>